<feature type="domain" description="PB1" evidence="10">
    <location>
        <begin position="1"/>
        <end position="93"/>
    </location>
</feature>
<dbReference type="Pfam" id="PF00011">
    <property type="entry name" value="HSP20"/>
    <property type="match status" value="1"/>
</dbReference>
<comment type="similarity">
    <text evidence="5 6">Belongs to the small heat shock protein (HSP20) family.</text>
</comment>
<evidence type="ECO:0000259" key="9">
    <source>
        <dbReference type="PROSITE" id="PS50135"/>
    </source>
</evidence>
<dbReference type="FunFam" id="3.30.60.90:FF:000016">
    <property type="entry name" value="Refractory to sigma P"/>
    <property type="match status" value="1"/>
</dbReference>
<evidence type="ECO:0000256" key="2">
    <source>
        <dbReference type="ARBA" id="ARBA00022771"/>
    </source>
</evidence>
<dbReference type="STRING" id="94128.A0A2A3ESU2"/>
<dbReference type="AlphaFoldDB" id="A0A2A3ESU2"/>
<keyword evidence="1" id="KW-0479">Metal-binding</keyword>
<evidence type="ECO:0000256" key="1">
    <source>
        <dbReference type="ARBA" id="ARBA00022723"/>
    </source>
</evidence>
<feature type="domain" description="ZZ-type" evidence="9">
    <location>
        <begin position="115"/>
        <end position="165"/>
    </location>
</feature>
<feature type="domain" description="SHSP" evidence="8">
    <location>
        <begin position="452"/>
        <end position="561"/>
    </location>
</feature>
<dbReference type="FunFam" id="3.10.20.90:FF:000320">
    <property type="entry name" value="Predicted protein"/>
    <property type="match status" value="1"/>
</dbReference>
<dbReference type="CDD" id="cd02340">
    <property type="entry name" value="ZZ_NBR1_like"/>
    <property type="match status" value="1"/>
</dbReference>
<evidence type="ECO:0008006" key="13">
    <source>
        <dbReference type="Google" id="ProtNLM"/>
    </source>
</evidence>
<dbReference type="OrthoDB" id="441278at2759"/>
<protein>
    <recommendedName>
        <fullName evidence="13">Protein lethal(2)essential for life</fullName>
    </recommendedName>
</protein>
<organism evidence="11 12">
    <name type="scientific">Apis cerana cerana</name>
    <name type="common">Oriental honeybee</name>
    <dbReference type="NCBI Taxonomy" id="94128"/>
    <lineage>
        <taxon>Eukaryota</taxon>
        <taxon>Metazoa</taxon>
        <taxon>Ecdysozoa</taxon>
        <taxon>Arthropoda</taxon>
        <taxon>Hexapoda</taxon>
        <taxon>Insecta</taxon>
        <taxon>Pterygota</taxon>
        <taxon>Neoptera</taxon>
        <taxon>Endopterygota</taxon>
        <taxon>Hymenoptera</taxon>
        <taxon>Apocrita</taxon>
        <taxon>Aculeata</taxon>
        <taxon>Apoidea</taxon>
        <taxon>Anthophila</taxon>
        <taxon>Apidae</taxon>
        <taxon>Apis</taxon>
    </lineage>
</organism>
<evidence type="ECO:0000256" key="7">
    <source>
        <dbReference type="SAM" id="MobiDB-lite"/>
    </source>
</evidence>
<dbReference type="Gene3D" id="2.60.40.790">
    <property type="match status" value="1"/>
</dbReference>
<keyword evidence="2 4" id="KW-0863">Zinc-finger</keyword>
<dbReference type="SUPFAM" id="SSF49764">
    <property type="entry name" value="HSP20-like chaperones"/>
    <property type="match status" value="1"/>
</dbReference>
<dbReference type="InterPro" id="IPR001436">
    <property type="entry name" value="Alpha-crystallin/sHSP_animal"/>
</dbReference>
<dbReference type="PROSITE" id="PS01357">
    <property type="entry name" value="ZF_ZZ_1"/>
    <property type="match status" value="1"/>
</dbReference>
<dbReference type="GO" id="GO:0005737">
    <property type="term" value="C:cytoplasm"/>
    <property type="evidence" value="ECO:0007669"/>
    <property type="project" value="TreeGrafter"/>
</dbReference>
<keyword evidence="12" id="KW-1185">Reference proteome</keyword>
<dbReference type="Pfam" id="PF00569">
    <property type="entry name" value="ZZ"/>
    <property type="match status" value="1"/>
</dbReference>
<dbReference type="PRINTS" id="PR00299">
    <property type="entry name" value="ACRYSTALLIN"/>
</dbReference>
<feature type="region of interest" description="Disordered" evidence="7">
    <location>
        <begin position="235"/>
        <end position="336"/>
    </location>
</feature>
<dbReference type="PROSITE" id="PS01031">
    <property type="entry name" value="SHSP"/>
    <property type="match status" value="1"/>
</dbReference>
<gene>
    <name evidence="11" type="ORF">APICC_02853</name>
</gene>
<dbReference type="GO" id="GO:0042026">
    <property type="term" value="P:protein refolding"/>
    <property type="evidence" value="ECO:0007669"/>
    <property type="project" value="TreeGrafter"/>
</dbReference>
<evidence type="ECO:0000256" key="5">
    <source>
        <dbReference type="PROSITE-ProRule" id="PRU00285"/>
    </source>
</evidence>
<dbReference type="SMART" id="SM00291">
    <property type="entry name" value="ZnF_ZZ"/>
    <property type="match status" value="1"/>
</dbReference>
<dbReference type="Gene3D" id="3.10.20.90">
    <property type="entry name" value="Phosphatidylinositol 3-kinase Catalytic Subunit, Chain A, domain 1"/>
    <property type="match status" value="1"/>
</dbReference>
<dbReference type="PROSITE" id="PS50135">
    <property type="entry name" value="ZF_ZZ_2"/>
    <property type="match status" value="1"/>
</dbReference>
<dbReference type="GO" id="GO:0008270">
    <property type="term" value="F:zinc ion binding"/>
    <property type="evidence" value="ECO:0007669"/>
    <property type="project" value="UniProtKB-KW"/>
</dbReference>
<dbReference type="Gene3D" id="1.10.8.10">
    <property type="entry name" value="DNA helicase RuvA subunit, C-terminal domain"/>
    <property type="match status" value="1"/>
</dbReference>
<keyword evidence="3" id="KW-0862">Zinc</keyword>
<evidence type="ECO:0000259" key="8">
    <source>
        <dbReference type="PROSITE" id="PS01031"/>
    </source>
</evidence>
<dbReference type="SUPFAM" id="SSF57850">
    <property type="entry name" value="RING/U-box"/>
    <property type="match status" value="1"/>
</dbReference>
<feature type="compositionally biased region" description="Basic and acidic residues" evidence="7">
    <location>
        <begin position="236"/>
        <end position="275"/>
    </location>
</feature>
<dbReference type="Pfam" id="PF00564">
    <property type="entry name" value="PB1"/>
    <property type="match status" value="1"/>
</dbReference>
<evidence type="ECO:0000256" key="4">
    <source>
        <dbReference type="PROSITE-ProRule" id="PRU00228"/>
    </source>
</evidence>
<evidence type="ECO:0000313" key="11">
    <source>
        <dbReference type="EMBL" id="PBC34372.1"/>
    </source>
</evidence>
<dbReference type="Proteomes" id="UP000242457">
    <property type="component" value="Unassembled WGS sequence"/>
</dbReference>
<dbReference type="PANTHER" id="PTHR45640:SF34">
    <property type="entry name" value="PROTEIN LETHAL(2)ESSENTIAL FOR LIFE"/>
    <property type="match status" value="1"/>
</dbReference>
<dbReference type="InterPro" id="IPR008978">
    <property type="entry name" value="HSP20-like_chaperone"/>
</dbReference>
<dbReference type="CDD" id="cd06526">
    <property type="entry name" value="metazoan_ACD"/>
    <property type="match status" value="1"/>
</dbReference>
<dbReference type="InterPro" id="IPR043145">
    <property type="entry name" value="Znf_ZZ_sf"/>
</dbReference>
<name>A0A2A3ESU2_APICC</name>
<feature type="compositionally biased region" description="Polar residues" evidence="7">
    <location>
        <begin position="306"/>
        <end position="318"/>
    </location>
</feature>
<dbReference type="InterPro" id="IPR009060">
    <property type="entry name" value="UBA-like_sf"/>
</dbReference>
<proteinExistence type="inferred from homology"/>
<dbReference type="SUPFAM" id="SSF46934">
    <property type="entry name" value="UBA-like"/>
    <property type="match status" value="1"/>
</dbReference>
<dbReference type="PANTHER" id="PTHR45640">
    <property type="entry name" value="HEAT SHOCK PROTEIN HSP-12.2-RELATED"/>
    <property type="match status" value="1"/>
</dbReference>
<dbReference type="InterPro" id="IPR000433">
    <property type="entry name" value="Znf_ZZ"/>
</dbReference>
<reference evidence="11 12" key="1">
    <citation type="submission" date="2014-07" db="EMBL/GenBank/DDBJ databases">
        <title>Genomic and transcriptomic analysis on Apis cerana provide comprehensive insights into honey bee biology.</title>
        <authorList>
            <person name="Diao Q."/>
            <person name="Sun L."/>
            <person name="Zheng H."/>
            <person name="Zheng H."/>
            <person name="Xu S."/>
            <person name="Wang S."/>
            <person name="Zeng Z."/>
            <person name="Hu F."/>
            <person name="Su S."/>
            <person name="Wu J."/>
        </authorList>
    </citation>
    <scope>NUCLEOTIDE SEQUENCE [LARGE SCALE GENOMIC DNA]</scope>
    <source>
        <tissue evidence="11">Pupae without intestine</tissue>
    </source>
</reference>
<dbReference type="GO" id="GO:0051082">
    <property type="term" value="F:unfolded protein binding"/>
    <property type="evidence" value="ECO:0007669"/>
    <property type="project" value="TreeGrafter"/>
</dbReference>
<dbReference type="Gene3D" id="3.30.60.90">
    <property type="match status" value="1"/>
</dbReference>
<feature type="compositionally biased region" description="Polar residues" evidence="7">
    <location>
        <begin position="326"/>
        <end position="336"/>
    </location>
</feature>
<dbReference type="InterPro" id="IPR053793">
    <property type="entry name" value="PB1-like"/>
</dbReference>
<evidence type="ECO:0000259" key="10">
    <source>
        <dbReference type="PROSITE" id="PS51745"/>
    </source>
</evidence>
<accession>A0A2A3ESU2</accession>
<sequence>MFKAYLQNSDFSIKEIRKFNLYPSNLSDKFEVLCNKIKELFPELNHKSFTISWKDNDGDQIVMSSEDELKIAFNEIKNKETETKYLAIYIKPTIQKEQRSITNPYQNDLNEKIIHFGITCDGCDNDIIGFRYKCIQCEDYDLCAQCEATGIHPHHCMIRMPQPLKWHHSRSLHHHLRKIFKKNGVHFNKKTSSNENKESQGIHCNIYPWFETYAPYLNNFIDALLEVHNVESNSSKVEKKEESKNNSHMDDNDSKKFPGEGRKLFDDSKDDKESVSDVASTTSQDSNPPKTADEWTIIDTKDTTEANHTASTSSNMNETNEKEKSSSMAPSAPNGTSIYPELPKEKIIHHQNPIINEAVENMIRMGFSNQGGLLTYLLDAENGDINKMSVVPLIFRDWWDDFERPVSRLMDQHFGRGLNRDDLLSRFSDISFDRPLRSIFRDRYYRPWRNVTCQPSSGSSTIQLDNKDNFQVILDVQQFSPEEITVKTVGNNVIVEAKHEERQDEHGFVSRQFIRRYVLPPSHDVINITSSLSSDGVLTITAPKKGETSSGDERIIEIVKTGEPAGKSIKVETTTEEK</sequence>
<dbReference type="EMBL" id="KZ288192">
    <property type="protein sequence ID" value="PBC34372.1"/>
    <property type="molecule type" value="Genomic_DNA"/>
</dbReference>
<dbReference type="InterPro" id="IPR002068">
    <property type="entry name" value="A-crystallin/Hsp20_dom"/>
</dbReference>
<evidence type="ECO:0000256" key="3">
    <source>
        <dbReference type="ARBA" id="ARBA00022833"/>
    </source>
</evidence>
<dbReference type="SUPFAM" id="SSF54277">
    <property type="entry name" value="CAD &amp; PB1 domains"/>
    <property type="match status" value="1"/>
</dbReference>
<evidence type="ECO:0000313" key="12">
    <source>
        <dbReference type="Proteomes" id="UP000242457"/>
    </source>
</evidence>
<dbReference type="PROSITE" id="PS51745">
    <property type="entry name" value="PB1"/>
    <property type="match status" value="1"/>
</dbReference>
<dbReference type="GO" id="GO:0009408">
    <property type="term" value="P:response to heat"/>
    <property type="evidence" value="ECO:0007669"/>
    <property type="project" value="TreeGrafter"/>
</dbReference>
<dbReference type="GO" id="GO:0005634">
    <property type="term" value="C:nucleus"/>
    <property type="evidence" value="ECO:0007669"/>
    <property type="project" value="TreeGrafter"/>
</dbReference>
<dbReference type="InterPro" id="IPR000270">
    <property type="entry name" value="PB1_dom"/>
</dbReference>
<evidence type="ECO:0000256" key="6">
    <source>
        <dbReference type="RuleBase" id="RU003616"/>
    </source>
</evidence>